<organism evidence="10 11">
    <name type="scientific">Treponema bryantii</name>
    <dbReference type="NCBI Taxonomy" id="163"/>
    <lineage>
        <taxon>Bacteria</taxon>
        <taxon>Pseudomonadati</taxon>
        <taxon>Spirochaetota</taxon>
        <taxon>Spirochaetia</taxon>
        <taxon>Spirochaetales</taxon>
        <taxon>Treponemataceae</taxon>
        <taxon>Treponema</taxon>
    </lineage>
</organism>
<dbReference type="Proteomes" id="UP000182360">
    <property type="component" value="Unassembled WGS sequence"/>
</dbReference>
<dbReference type="EMBL" id="FOFU01000014">
    <property type="protein sequence ID" value="SEQ88571.1"/>
    <property type="molecule type" value="Genomic_DNA"/>
</dbReference>
<evidence type="ECO:0000256" key="3">
    <source>
        <dbReference type="ARBA" id="ARBA00023015"/>
    </source>
</evidence>
<dbReference type="InterPro" id="IPR016032">
    <property type="entry name" value="Sig_transdc_resp-reg_C-effctor"/>
</dbReference>
<dbReference type="InterPro" id="IPR036388">
    <property type="entry name" value="WH-like_DNA-bd_sf"/>
</dbReference>
<dbReference type="GO" id="GO:0000156">
    <property type="term" value="F:phosphorelay response regulator activity"/>
    <property type="evidence" value="ECO:0007669"/>
    <property type="project" value="TreeGrafter"/>
</dbReference>
<evidence type="ECO:0000256" key="6">
    <source>
        <dbReference type="PROSITE-ProRule" id="PRU00169"/>
    </source>
</evidence>
<dbReference type="GO" id="GO:0032993">
    <property type="term" value="C:protein-DNA complex"/>
    <property type="evidence" value="ECO:0007669"/>
    <property type="project" value="TreeGrafter"/>
</dbReference>
<evidence type="ECO:0000256" key="1">
    <source>
        <dbReference type="ARBA" id="ARBA00022553"/>
    </source>
</evidence>
<feature type="domain" description="OmpR/PhoB-type" evidence="9">
    <location>
        <begin position="134"/>
        <end position="228"/>
    </location>
</feature>
<evidence type="ECO:0000256" key="7">
    <source>
        <dbReference type="PROSITE-ProRule" id="PRU01091"/>
    </source>
</evidence>
<accession>A0A1H9JNR3</accession>
<dbReference type="AlphaFoldDB" id="A0A1H9JNR3"/>
<dbReference type="Gene3D" id="6.10.250.690">
    <property type="match status" value="1"/>
</dbReference>
<evidence type="ECO:0000313" key="11">
    <source>
        <dbReference type="Proteomes" id="UP000182360"/>
    </source>
</evidence>
<dbReference type="Gene3D" id="3.40.50.2300">
    <property type="match status" value="1"/>
</dbReference>
<dbReference type="PANTHER" id="PTHR48111">
    <property type="entry name" value="REGULATOR OF RPOS"/>
    <property type="match status" value="1"/>
</dbReference>
<dbReference type="GO" id="GO:0006355">
    <property type="term" value="P:regulation of DNA-templated transcription"/>
    <property type="evidence" value="ECO:0007669"/>
    <property type="project" value="InterPro"/>
</dbReference>
<dbReference type="InterPro" id="IPR039420">
    <property type="entry name" value="WalR-like"/>
</dbReference>
<dbReference type="CDD" id="cd00383">
    <property type="entry name" value="trans_reg_C"/>
    <property type="match status" value="1"/>
</dbReference>
<dbReference type="PROSITE" id="PS51755">
    <property type="entry name" value="OMPR_PHOB"/>
    <property type="match status" value="1"/>
</dbReference>
<sequence>MLIAVVDDEKNIRMAVCTALKKEGFSVIEFENGKDAFEAQNEQPALYILDIMMPVMDGITLLRSLRENGNKTPVMFLTSKDDEFDKILGLELGADDYLCKPFSMRELITRVKVILRRTGAATTSELENQHEEKIPSLKAGNITIFPSSYTAEKNGTPLQLTITEFRLLKTFAENPDAALTRDQLISAAYPEDTYLNDRAVDCHIKRLRKKIGSDCIETIYGLGYRFNSESAK</sequence>
<keyword evidence="11" id="KW-1185">Reference proteome</keyword>
<feature type="modified residue" description="4-aspartylphosphate" evidence="6">
    <location>
        <position position="50"/>
    </location>
</feature>
<dbReference type="SMART" id="SM00448">
    <property type="entry name" value="REC"/>
    <property type="match status" value="1"/>
</dbReference>
<dbReference type="PROSITE" id="PS50110">
    <property type="entry name" value="RESPONSE_REGULATORY"/>
    <property type="match status" value="1"/>
</dbReference>
<keyword evidence="3" id="KW-0805">Transcription regulation</keyword>
<evidence type="ECO:0000256" key="5">
    <source>
        <dbReference type="ARBA" id="ARBA00023163"/>
    </source>
</evidence>
<evidence type="ECO:0000259" key="9">
    <source>
        <dbReference type="PROSITE" id="PS51755"/>
    </source>
</evidence>
<dbReference type="InterPro" id="IPR001789">
    <property type="entry name" value="Sig_transdc_resp-reg_receiver"/>
</dbReference>
<feature type="domain" description="Response regulatory" evidence="8">
    <location>
        <begin position="2"/>
        <end position="115"/>
    </location>
</feature>
<dbReference type="GO" id="GO:0005829">
    <property type="term" value="C:cytosol"/>
    <property type="evidence" value="ECO:0007669"/>
    <property type="project" value="TreeGrafter"/>
</dbReference>
<keyword evidence="2" id="KW-0902">Two-component regulatory system</keyword>
<dbReference type="Gene3D" id="1.10.10.10">
    <property type="entry name" value="Winged helix-like DNA-binding domain superfamily/Winged helix DNA-binding domain"/>
    <property type="match status" value="1"/>
</dbReference>
<keyword evidence="5" id="KW-0804">Transcription</keyword>
<dbReference type="InterPro" id="IPR011006">
    <property type="entry name" value="CheY-like_superfamily"/>
</dbReference>
<dbReference type="CDD" id="cd17574">
    <property type="entry name" value="REC_OmpR"/>
    <property type="match status" value="1"/>
</dbReference>
<evidence type="ECO:0000313" key="10">
    <source>
        <dbReference type="EMBL" id="SEQ88571.1"/>
    </source>
</evidence>
<name>A0A1H9JNR3_9SPIR</name>
<dbReference type="OrthoDB" id="341603at2"/>
<evidence type="ECO:0000259" key="8">
    <source>
        <dbReference type="PROSITE" id="PS50110"/>
    </source>
</evidence>
<dbReference type="SUPFAM" id="SSF52172">
    <property type="entry name" value="CheY-like"/>
    <property type="match status" value="1"/>
</dbReference>
<dbReference type="Pfam" id="PF00072">
    <property type="entry name" value="Response_reg"/>
    <property type="match status" value="1"/>
</dbReference>
<proteinExistence type="predicted"/>
<dbReference type="SUPFAM" id="SSF46894">
    <property type="entry name" value="C-terminal effector domain of the bipartite response regulators"/>
    <property type="match status" value="1"/>
</dbReference>
<evidence type="ECO:0000256" key="4">
    <source>
        <dbReference type="ARBA" id="ARBA00023125"/>
    </source>
</evidence>
<keyword evidence="1 6" id="KW-0597">Phosphoprotein</keyword>
<dbReference type="GO" id="GO:0000976">
    <property type="term" value="F:transcription cis-regulatory region binding"/>
    <property type="evidence" value="ECO:0007669"/>
    <property type="project" value="TreeGrafter"/>
</dbReference>
<dbReference type="SMART" id="SM00862">
    <property type="entry name" value="Trans_reg_C"/>
    <property type="match status" value="1"/>
</dbReference>
<dbReference type="RefSeq" id="WP_074645601.1">
    <property type="nucleotide sequence ID" value="NZ_AP025286.1"/>
</dbReference>
<feature type="DNA-binding region" description="OmpR/PhoB-type" evidence="7">
    <location>
        <begin position="134"/>
        <end position="228"/>
    </location>
</feature>
<protein>
    <submittedName>
        <fullName evidence="10">Two component transcriptional regulator, winged helix family</fullName>
    </submittedName>
</protein>
<dbReference type="PANTHER" id="PTHR48111:SF21">
    <property type="entry name" value="DNA-BINDING DUAL MASTER TRANSCRIPTIONAL REGULATOR RPAA"/>
    <property type="match status" value="1"/>
</dbReference>
<evidence type="ECO:0000256" key="2">
    <source>
        <dbReference type="ARBA" id="ARBA00023012"/>
    </source>
</evidence>
<dbReference type="Pfam" id="PF00486">
    <property type="entry name" value="Trans_reg_C"/>
    <property type="match status" value="1"/>
</dbReference>
<gene>
    <name evidence="10" type="ORF">SAMN04487977_11423</name>
</gene>
<keyword evidence="4 7" id="KW-0238">DNA-binding</keyword>
<dbReference type="InterPro" id="IPR001867">
    <property type="entry name" value="OmpR/PhoB-type_DNA-bd"/>
</dbReference>
<reference evidence="10 11" key="1">
    <citation type="submission" date="2016-10" db="EMBL/GenBank/DDBJ databases">
        <authorList>
            <person name="de Groot N.N."/>
        </authorList>
    </citation>
    <scope>NUCLEOTIDE SEQUENCE [LARGE SCALE GENOMIC DNA]</scope>
    <source>
        <strain evidence="10 11">B25</strain>
    </source>
</reference>